<dbReference type="Gene3D" id="1.20.120.620">
    <property type="entry name" value="Backbone structure of the membrane domain of e. Coli histidine kinase receptor kdpd"/>
    <property type="match status" value="1"/>
</dbReference>
<evidence type="ECO:0000256" key="11">
    <source>
        <dbReference type="ARBA" id="ARBA00023012"/>
    </source>
</evidence>
<keyword evidence="7" id="KW-0547">Nucleotide-binding</keyword>
<dbReference type="InterPro" id="IPR025201">
    <property type="entry name" value="KdpD_TM"/>
</dbReference>
<sequence>MNTPAEQTLPLLWQRLQTHRGLHYILACMLPMLMLILRSEFSVSLGDRTLLILYILPIIISAFLGGFLPGLISTLISAVCAAYLIPPANSFAIAAPYDLLQWAILLINGLLLSLLSEYLHRSRKNASDRWQAMLAIQNQLLQSELRFQATFEQAAMGIALVAPNGQWLRVNQKLCQIMGYQQGELLQIGFQDITHPEDLQTDEDYVAQVLAGQLQTYSMQKRYIRKDGDLIWANLTVSLVRTPSGEPNYFISVVEDIQARKQAEAALKESASALKEAQQLACIGNWSWQVAEDVHDWSEEIYSIYGRDPALGPALYPEVQSYFSAESWQQLSGAVNRCLKEGLAYECDAGVIRDDGRHRWITARGKARRDASGKISALYGTVQDITGRKNAEIALINSQNEALEKQNRDRLAALNLMEDAISARSSAEASNAALKESEQRLLMAQEGAHVGIWNWDIANNQIYWSPECARLYDTPDDQKISRRHWRSCICPEDWLRIESLLKNKNAYREAFEVEYRICKRSGEIRWLISKGRAQYLENGQLHRISGIVLDITERKKTEEQLRKLFLAVEQSPENVIITDARLCIDYVNTSFVQNTGYSKEEVIGQPSRFLQSGLTPASTYTSLKQALKSGMAWHGEFINQRKNGEIYTVFASISPIRQEDGKITHYLGTQEDITEKKRLGLELDRHRFHLEELVSERTVQLAESREKAESANLAKSAFLANMSHEIRTPMNAIMGLTHLLLRDGATPHQSLRLNKINHAAQHLLSVINDILDLSKIEAGKLHLEQSDFSLTALFDNVCTLINDTASAKGLAIETHIDKVPSWLHGDATRLRQALLNYASNAVKFTEQGKITLSVSVEEELADERLLLRFQVQDSGIGIEPDKIPRLFQNFEQADVSTTRKYGGTGLGLAITRRLAEIMGGSAGVMAAPVRGSIFWFTALISKGSGPRTQPDPQSLAQTEAELRQCAGARLLVVEDNSINLEVILDLLDGSGLILDTAVNGQEALEKARANQYQLILMDIQMPVMDGLEATRKIRQLPGWQNQAILALTASAFDENKQACEEAGVNGFISKPVSPESLFKALLQWLPKNHPKDQPLRFEQRTKQASLIQEQELARLAALPRLNISRALEMLRGNSAKYLDLLRRFVSSHAGDMARLDEHLLAGQPRESLLIAHTLKGAAAVLSVDNIAELAARLEAALNQQLPAAERNPLMDEINHELVQLNKLLFPPAEEADYPLSKILAGLDLLLSQNDTASLTLFDQHAEQLFKTLGPATEELASQIGQFNFETASGTLQQLISKAHLKGD</sequence>
<dbReference type="SMART" id="SM00388">
    <property type="entry name" value="HisKA"/>
    <property type="match status" value="1"/>
</dbReference>
<dbReference type="PRINTS" id="PR00344">
    <property type="entry name" value="BCTRLSENSOR"/>
</dbReference>
<dbReference type="SUPFAM" id="SSF47384">
    <property type="entry name" value="Homodimeric domain of signal transducing histidine kinase"/>
    <property type="match status" value="1"/>
</dbReference>
<dbReference type="InterPro" id="IPR000700">
    <property type="entry name" value="PAS-assoc_C"/>
</dbReference>
<dbReference type="Pfam" id="PF13426">
    <property type="entry name" value="PAS_9"/>
    <property type="match status" value="1"/>
</dbReference>
<feature type="domain" description="Histidine kinase" evidence="16">
    <location>
        <begin position="721"/>
        <end position="942"/>
    </location>
</feature>
<dbReference type="Gene3D" id="1.20.120.160">
    <property type="entry name" value="HPT domain"/>
    <property type="match status" value="1"/>
</dbReference>
<evidence type="ECO:0000256" key="1">
    <source>
        <dbReference type="ARBA" id="ARBA00000085"/>
    </source>
</evidence>
<evidence type="ECO:0000313" key="21">
    <source>
        <dbReference type="EMBL" id="NHQ84630.1"/>
    </source>
</evidence>
<dbReference type="NCBIfam" id="TIGR00229">
    <property type="entry name" value="sensory_box"/>
    <property type="match status" value="4"/>
</dbReference>
<feature type="transmembrane region" description="Helical" evidence="15">
    <location>
        <begin position="21"/>
        <end position="39"/>
    </location>
</feature>
<feature type="transmembrane region" description="Helical" evidence="15">
    <location>
        <begin position="51"/>
        <end position="84"/>
    </location>
</feature>
<dbReference type="SMART" id="SM00091">
    <property type="entry name" value="PAS"/>
    <property type="match status" value="3"/>
</dbReference>
<evidence type="ECO:0000259" key="18">
    <source>
        <dbReference type="PROSITE" id="PS50112"/>
    </source>
</evidence>
<comment type="caution">
    <text evidence="21">The sequence shown here is derived from an EMBL/GenBank/DDBJ whole genome shotgun (WGS) entry which is preliminary data.</text>
</comment>
<dbReference type="PANTHER" id="PTHR45339:SF3">
    <property type="entry name" value="HISTIDINE KINASE"/>
    <property type="match status" value="1"/>
</dbReference>
<dbReference type="PROSITE" id="PS50110">
    <property type="entry name" value="RESPONSE_REGULATORY"/>
    <property type="match status" value="1"/>
</dbReference>
<dbReference type="Gene3D" id="2.10.70.100">
    <property type="match status" value="2"/>
</dbReference>
<dbReference type="Gene3D" id="3.30.450.20">
    <property type="entry name" value="PAS domain"/>
    <property type="match status" value="4"/>
</dbReference>
<organism evidence="21 22">
    <name type="scientific">Iodobacter violaceini</name>
    <dbReference type="NCBI Taxonomy" id="3044271"/>
    <lineage>
        <taxon>Bacteria</taxon>
        <taxon>Pseudomonadati</taxon>
        <taxon>Pseudomonadota</taxon>
        <taxon>Betaproteobacteria</taxon>
        <taxon>Neisseriales</taxon>
        <taxon>Chitinibacteraceae</taxon>
        <taxon>Iodobacter</taxon>
    </lineage>
</organism>
<dbReference type="RefSeq" id="WP_166820796.1">
    <property type="nucleotide sequence ID" value="NZ_JAAOLX010000001.1"/>
</dbReference>
<dbReference type="PROSITE" id="PS50894">
    <property type="entry name" value="HPT"/>
    <property type="match status" value="1"/>
</dbReference>
<feature type="domain" description="HPt" evidence="20">
    <location>
        <begin position="1133"/>
        <end position="1227"/>
    </location>
</feature>
<dbReference type="CDD" id="cd17546">
    <property type="entry name" value="REC_hyHK_CKI1_RcsC-like"/>
    <property type="match status" value="1"/>
</dbReference>
<comment type="catalytic activity">
    <reaction evidence="1">
        <text>ATP + protein L-histidine = ADP + protein N-phospho-L-histidine.</text>
        <dbReference type="EC" id="2.7.13.3"/>
    </reaction>
</comment>
<keyword evidence="10 15" id="KW-1133">Transmembrane helix</keyword>
<dbReference type="SUPFAM" id="SSF55785">
    <property type="entry name" value="PYP-like sensor domain (PAS domain)"/>
    <property type="match status" value="4"/>
</dbReference>
<dbReference type="PROSITE" id="PS50113">
    <property type="entry name" value="PAC"/>
    <property type="match status" value="4"/>
</dbReference>
<keyword evidence="4 14" id="KW-0597">Phosphoprotein</keyword>
<feature type="domain" description="PAC" evidence="19">
    <location>
        <begin position="511"/>
        <end position="563"/>
    </location>
</feature>
<dbReference type="Pfam" id="PF13493">
    <property type="entry name" value="DUF4118"/>
    <property type="match status" value="1"/>
</dbReference>
<dbReference type="InterPro" id="IPR013655">
    <property type="entry name" value="PAS_fold_3"/>
</dbReference>
<evidence type="ECO:0000256" key="5">
    <source>
        <dbReference type="ARBA" id="ARBA00022679"/>
    </source>
</evidence>
<evidence type="ECO:0000256" key="6">
    <source>
        <dbReference type="ARBA" id="ARBA00022692"/>
    </source>
</evidence>
<dbReference type="InterPro" id="IPR005467">
    <property type="entry name" value="His_kinase_dom"/>
</dbReference>
<evidence type="ECO:0000259" key="20">
    <source>
        <dbReference type="PROSITE" id="PS50894"/>
    </source>
</evidence>
<dbReference type="Pfam" id="PF01627">
    <property type="entry name" value="Hpt"/>
    <property type="match status" value="1"/>
</dbReference>
<dbReference type="Gene3D" id="3.30.565.10">
    <property type="entry name" value="Histidine kinase-like ATPase, C-terminal domain"/>
    <property type="match status" value="1"/>
</dbReference>
<dbReference type="CDD" id="cd00130">
    <property type="entry name" value="PAS"/>
    <property type="match status" value="3"/>
</dbReference>
<dbReference type="Pfam" id="PF08447">
    <property type="entry name" value="PAS_3"/>
    <property type="match status" value="3"/>
</dbReference>
<evidence type="ECO:0000256" key="4">
    <source>
        <dbReference type="ARBA" id="ARBA00022553"/>
    </source>
</evidence>
<keyword evidence="5" id="KW-0808">Transferase</keyword>
<gene>
    <name evidence="21" type="ORF">HA050_00675</name>
</gene>
<dbReference type="PANTHER" id="PTHR45339">
    <property type="entry name" value="HYBRID SIGNAL TRANSDUCTION HISTIDINE KINASE J"/>
    <property type="match status" value="1"/>
</dbReference>
<reference evidence="21 22" key="1">
    <citation type="submission" date="2020-03" db="EMBL/GenBank/DDBJ databases">
        <title>Draft genome sequence of environmentally isolated violet-colored cultures.</title>
        <authorList>
            <person name="Wilson H.S."/>
        </authorList>
    </citation>
    <scope>NUCLEOTIDE SEQUENCE [LARGE SCALE GENOMIC DNA]</scope>
    <source>
        <strain evidence="21 22">HSC-16F04</strain>
    </source>
</reference>
<keyword evidence="12 15" id="KW-0472">Membrane</keyword>
<dbReference type="SUPFAM" id="SSF52172">
    <property type="entry name" value="CheY-like"/>
    <property type="match status" value="1"/>
</dbReference>
<evidence type="ECO:0000256" key="2">
    <source>
        <dbReference type="ARBA" id="ARBA00004141"/>
    </source>
</evidence>
<dbReference type="PROSITE" id="PS50109">
    <property type="entry name" value="HIS_KIN"/>
    <property type="match status" value="1"/>
</dbReference>
<name>A0ABX0KQS2_9NEIS</name>
<protein>
    <recommendedName>
        <fullName evidence="3">histidine kinase</fullName>
        <ecNumber evidence="3">2.7.13.3</ecNumber>
    </recommendedName>
</protein>
<keyword evidence="9" id="KW-0067">ATP-binding</keyword>
<dbReference type="CDD" id="cd00082">
    <property type="entry name" value="HisKA"/>
    <property type="match status" value="1"/>
</dbReference>
<dbReference type="SUPFAM" id="SSF47226">
    <property type="entry name" value="Histidine-containing phosphotransfer domain, HPT domain"/>
    <property type="match status" value="1"/>
</dbReference>
<dbReference type="EMBL" id="JAAOLX010000001">
    <property type="protein sequence ID" value="NHQ84630.1"/>
    <property type="molecule type" value="Genomic_DNA"/>
</dbReference>
<dbReference type="Proteomes" id="UP000712570">
    <property type="component" value="Unassembled WGS sequence"/>
</dbReference>
<dbReference type="SMART" id="SM00387">
    <property type="entry name" value="HATPase_c"/>
    <property type="match status" value="1"/>
</dbReference>
<dbReference type="Pfam" id="PF02518">
    <property type="entry name" value="HATPase_c"/>
    <property type="match status" value="1"/>
</dbReference>
<feature type="modified residue" description="Phosphohistidine" evidence="13">
    <location>
        <position position="1172"/>
    </location>
</feature>
<evidence type="ECO:0000259" key="19">
    <source>
        <dbReference type="PROSITE" id="PS50113"/>
    </source>
</evidence>
<feature type="domain" description="PAS" evidence="18">
    <location>
        <begin position="143"/>
        <end position="213"/>
    </location>
</feature>
<proteinExistence type="predicted"/>
<evidence type="ECO:0000256" key="3">
    <source>
        <dbReference type="ARBA" id="ARBA00012438"/>
    </source>
</evidence>
<dbReference type="Pfam" id="PF00072">
    <property type="entry name" value="Response_reg"/>
    <property type="match status" value="1"/>
</dbReference>
<dbReference type="InterPro" id="IPR004358">
    <property type="entry name" value="Sig_transdc_His_kin-like_C"/>
</dbReference>
<evidence type="ECO:0000256" key="13">
    <source>
        <dbReference type="PROSITE-ProRule" id="PRU00110"/>
    </source>
</evidence>
<dbReference type="EC" id="2.7.13.3" evidence="3"/>
<dbReference type="InterPro" id="IPR003661">
    <property type="entry name" value="HisK_dim/P_dom"/>
</dbReference>
<dbReference type="InterPro" id="IPR036097">
    <property type="entry name" value="HisK_dim/P_sf"/>
</dbReference>
<dbReference type="InterPro" id="IPR038318">
    <property type="entry name" value="KdpD_sf"/>
</dbReference>
<feature type="domain" description="PAC" evidence="19">
    <location>
        <begin position="345"/>
        <end position="397"/>
    </location>
</feature>
<evidence type="ECO:0000256" key="15">
    <source>
        <dbReference type="SAM" id="Phobius"/>
    </source>
</evidence>
<evidence type="ECO:0000313" key="22">
    <source>
        <dbReference type="Proteomes" id="UP000712570"/>
    </source>
</evidence>
<feature type="domain" description="Response regulatory" evidence="17">
    <location>
        <begin position="969"/>
        <end position="1085"/>
    </location>
</feature>
<dbReference type="Gene3D" id="1.10.287.130">
    <property type="match status" value="1"/>
</dbReference>
<keyword evidence="11" id="KW-0902">Two-component regulatory system</keyword>
<evidence type="ECO:0000256" key="12">
    <source>
        <dbReference type="ARBA" id="ARBA00023136"/>
    </source>
</evidence>
<dbReference type="PROSITE" id="PS50112">
    <property type="entry name" value="PAS"/>
    <property type="match status" value="2"/>
</dbReference>
<accession>A0ABX0KQS2</accession>
<keyword evidence="22" id="KW-1185">Reference proteome</keyword>
<evidence type="ECO:0000259" key="17">
    <source>
        <dbReference type="PROSITE" id="PS50110"/>
    </source>
</evidence>
<dbReference type="InterPro" id="IPR003594">
    <property type="entry name" value="HATPase_dom"/>
</dbReference>
<dbReference type="SMART" id="SM00086">
    <property type="entry name" value="PAC"/>
    <property type="match status" value="4"/>
</dbReference>
<feature type="domain" description="PAS" evidence="18">
    <location>
        <begin position="560"/>
        <end position="605"/>
    </location>
</feature>
<dbReference type="SMART" id="SM00448">
    <property type="entry name" value="REC"/>
    <property type="match status" value="1"/>
</dbReference>
<keyword evidence="6 15" id="KW-0812">Transmembrane</keyword>
<dbReference type="InterPro" id="IPR035965">
    <property type="entry name" value="PAS-like_dom_sf"/>
</dbReference>
<dbReference type="InterPro" id="IPR001789">
    <property type="entry name" value="Sig_transdc_resp-reg_receiver"/>
</dbReference>
<dbReference type="InterPro" id="IPR036890">
    <property type="entry name" value="HATPase_C_sf"/>
</dbReference>
<dbReference type="InterPro" id="IPR001610">
    <property type="entry name" value="PAC"/>
</dbReference>
<dbReference type="InterPro" id="IPR000014">
    <property type="entry name" value="PAS"/>
</dbReference>
<dbReference type="CDD" id="cd16922">
    <property type="entry name" value="HATPase_EvgS-ArcB-TorS-like"/>
    <property type="match status" value="1"/>
</dbReference>
<feature type="modified residue" description="4-aspartylphosphate" evidence="14">
    <location>
        <position position="1018"/>
    </location>
</feature>
<dbReference type="InterPro" id="IPR036641">
    <property type="entry name" value="HPT_dom_sf"/>
</dbReference>
<evidence type="ECO:0000256" key="8">
    <source>
        <dbReference type="ARBA" id="ARBA00022777"/>
    </source>
</evidence>
<evidence type="ECO:0000256" key="10">
    <source>
        <dbReference type="ARBA" id="ARBA00022989"/>
    </source>
</evidence>
<evidence type="ECO:0000259" key="16">
    <source>
        <dbReference type="PROSITE" id="PS50109"/>
    </source>
</evidence>
<keyword evidence="8" id="KW-0418">Kinase</keyword>
<dbReference type="InterPro" id="IPR008207">
    <property type="entry name" value="Sig_transdc_His_kin_Hpt_dom"/>
</dbReference>
<comment type="subcellular location">
    <subcellularLocation>
        <location evidence="2">Membrane</location>
        <topology evidence="2">Multi-pass membrane protein</topology>
    </subcellularLocation>
</comment>
<dbReference type="InterPro" id="IPR011006">
    <property type="entry name" value="CheY-like_superfamily"/>
</dbReference>
<dbReference type="Gene3D" id="3.40.50.2300">
    <property type="match status" value="1"/>
</dbReference>
<evidence type="ECO:0000256" key="7">
    <source>
        <dbReference type="ARBA" id="ARBA00022741"/>
    </source>
</evidence>
<evidence type="ECO:0000256" key="14">
    <source>
        <dbReference type="PROSITE-ProRule" id="PRU00169"/>
    </source>
</evidence>
<feature type="domain" description="PAC" evidence="19">
    <location>
        <begin position="217"/>
        <end position="269"/>
    </location>
</feature>
<dbReference type="Pfam" id="PF00512">
    <property type="entry name" value="HisKA"/>
    <property type="match status" value="1"/>
</dbReference>
<dbReference type="SUPFAM" id="SSF55874">
    <property type="entry name" value="ATPase domain of HSP90 chaperone/DNA topoisomerase II/histidine kinase"/>
    <property type="match status" value="1"/>
</dbReference>
<feature type="domain" description="PAC" evidence="19">
    <location>
        <begin position="633"/>
        <end position="685"/>
    </location>
</feature>
<evidence type="ECO:0000256" key="9">
    <source>
        <dbReference type="ARBA" id="ARBA00022840"/>
    </source>
</evidence>